<dbReference type="GO" id="GO:0016740">
    <property type="term" value="F:transferase activity"/>
    <property type="evidence" value="ECO:0007669"/>
    <property type="project" value="UniProtKB-KW"/>
</dbReference>
<dbReference type="EMBL" id="CABPSM010000001">
    <property type="protein sequence ID" value="VVD73196.1"/>
    <property type="molecule type" value="Genomic_DNA"/>
</dbReference>
<reference evidence="2 3" key="1">
    <citation type="submission" date="2019-08" db="EMBL/GenBank/DDBJ databases">
        <authorList>
            <person name="Peeters C."/>
        </authorList>
    </citation>
    <scope>NUCLEOTIDE SEQUENCE [LARGE SCALE GENOMIC DNA]</scope>
    <source>
        <strain evidence="2 3">LMG 31112</strain>
    </source>
</reference>
<dbReference type="Pfam" id="PF13432">
    <property type="entry name" value="TPR_16"/>
    <property type="match status" value="3"/>
</dbReference>
<dbReference type="PROSITE" id="PS50005">
    <property type="entry name" value="TPR"/>
    <property type="match status" value="4"/>
</dbReference>
<dbReference type="Gene3D" id="1.25.40.10">
    <property type="entry name" value="Tetratricopeptide repeat domain"/>
    <property type="match status" value="2"/>
</dbReference>
<dbReference type="Pfam" id="PF07721">
    <property type="entry name" value="TPR_4"/>
    <property type="match status" value="1"/>
</dbReference>
<dbReference type="GO" id="GO:0042802">
    <property type="term" value="F:identical protein binding"/>
    <property type="evidence" value="ECO:0007669"/>
    <property type="project" value="InterPro"/>
</dbReference>
<dbReference type="Pfam" id="PF13424">
    <property type="entry name" value="TPR_12"/>
    <property type="match status" value="1"/>
</dbReference>
<dbReference type="Pfam" id="PF13181">
    <property type="entry name" value="TPR_8"/>
    <property type="match status" value="1"/>
</dbReference>
<keyword evidence="2" id="KW-0808">Transferase</keyword>
<sequence>MSSPSSSPGTLTFAQAIALAQSHWQAGQAPQAEVLCRRVLEVSPEHPDAHYLLGLMAHAYGKLDVAIDHLRVTCRAPDASASSWSDLAEMCRQAGRLEEALAAARRAVDVDPAFVAGWNNLGIVLQETGQLEESLTCLTRVSELMPASADAQNNLGNTARLLGRLTAAETHYRRALECDPERADAHSNLASLLSAQQRFAEAETLARRAIELAPQFVDAYRNLADVELARGNVAAALQTVEVMSAFAPKHPSTLVARARILRLVGRLDEALANAREALALLPESADARAALCIVEADVAAREATGAARPSIASLPPNHVPESPDLTAIYEAVVARVHAQDYERAETMLREVVATDAAPMSLWRLLAVVLRAQGKAREGRDLLDMLARQVPGDLSNRFDLAEVLLLLGDFERGWREYRYRYSLEHTQSIERKVQRPRWDGRPIPGQTLLIHDEQGFGDTFQFMRMARWARERSQARVIFEVNPETFSIAKRMWGDEDIVARGTLPVTFDQHCELMSLPMAMGLTLADLPGDVAYLSPDAQRVAHWRERLADVPRPWVAMVWAGRPEHTNDSNRSMPLKQLAPLGASGATFLSIQKGPASAQANTPPDGMSMVSLSDEIRDFEDTAAILHLADLLISVDSSPVHLAGAMGRAVWVLLPFVPDWRWLLDRDDTPWYPGMRLFRQEARAQWAPVVERMAQALKQFVAERRDDAA</sequence>
<feature type="repeat" description="TPR" evidence="1">
    <location>
        <begin position="149"/>
        <end position="182"/>
    </location>
</feature>
<dbReference type="Proteomes" id="UP000343317">
    <property type="component" value="Unassembled WGS sequence"/>
</dbReference>
<dbReference type="PANTHER" id="PTHR44809:SF1">
    <property type="entry name" value="PROTEIN O-MANNOSYL-TRANSFERASE TMTC1"/>
    <property type="match status" value="1"/>
</dbReference>
<feature type="repeat" description="TPR" evidence="1">
    <location>
        <begin position="115"/>
        <end position="148"/>
    </location>
</feature>
<evidence type="ECO:0000313" key="3">
    <source>
        <dbReference type="Proteomes" id="UP000343317"/>
    </source>
</evidence>
<dbReference type="AlphaFoldDB" id="A0A5E4SBF5"/>
<evidence type="ECO:0000313" key="2">
    <source>
        <dbReference type="EMBL" id="VVD73196.1"/>
    </source>
</evidence>
<dbReference type="InterPro" id="IPR019734">
    <property type="entry name" value="TPR_rpt"/>
</dbReference>
<organism evidence="2 3">
    <name type="scientific">Pandoraea horticolens</name>
    <dbReference type="NCBI Taxonomy" id="2508298"/>
    <lineage>
        <taxon>Bacteria</taxon>
        <taxon>Pseudomonadati</taxon>
        <taxon>Pseudomonadota</taxon>
        <taxon>Betaproteobacteria</taxon>
        <taxon>Burkholderiales</taxon>
        <taxon>Burkholderiaceae</taxon>
        <taxon>Pandoraea</taxon>
    </lineage>
</organism>
<evidence type="ECO:0000256" key="1">
    <source>
        <dbReference type="PROSITE-ProRule" id="PRU00339"/>
    </source>
</evidence>
<dbReference type="InterPro" id="IPR052943">
    <property type="entry name" value="TMTC_O-mannosyl-trnsfr"/>
</dbReference>
<keyword evidence="1" id="KW-0802">TPR repeat</keyword>
<feature type="repeat" description="TPR" evidence="1">
    <location>
        <begin position="81"/>
        <end position="114"/>
    </location>
</feature>
<keyword evidence="3" id="KW-1185">Reference proteome</keyword>
<dbReference type="PANTHER" id="PTHR44809">
    <property type="match status" value="1"/>
</dbReference>
<proteinExistence type="predicted"/>
<dbReference type="InterPro" id="IPR011990">
    <property type="entry name" value="TPR-like_helical_dom_sf"/>
</dbReference>
<name>A0A5E4SBF5_9BURK</name>
<feature type="repeat" description="TPR" evidence="1">
    <location>
        <begin position="183"/>
        <end position="216"/>
    </location>
</feature>
<dbReference type="Gene3D" id="3.40.50.2000">
    <property type="entry name" value="Glycogen Phosphorylase B"/>
    <property type="match status" value="1"/>
</dbReference>
<protein>
    <submittedName>
        <fullName evidence="2">Glycosyltransferase</fullName>
    </submittedName>
</protein>
<dbReference type="SUPFAM" id="SSF53756">
    <property type="entry name" value="UDP-Glycosyltransferase/glycogen phosphorylase"/>
    <property type="match status" value="1"/>
</dbReference>
<accession>A0A5E4SBF5</accession>
<gene>
    <name evidence="2" type="ORF">PHO31112_00721</name>
</gene>
<dbReference type="SUPFAM" id="SSF48452">
    <property type="entry name" value="TPR-like"/>
    <property type="match status" value="2"/>
</dbReference>
<dbReference type="SMART" id="SM00028">
    <property type="entry name" value="TPR"/>
    <property type="match status" value="7"/>
</dbReference>
<dbReference type="InterPro" id="IPR011717">
    <property type="entry name" value="TPR-4"/>
</dbReference>